<feature type="chain" id="PRO_5017724238" evidence="2">
    <location>
        <begin position="20"/>
        <end position="413"/>
    </location>
</feature>
<reference evidence="4 5" key="1">
    <citation type="submission" date="2018-07" db="EMBL/GenBank/DDBJ databases">
        <title>Genomic Encyclopedia of Type Strains, Phase III (KMG-III): the genomes of soil and plant-associated and newly described type strains.</title>
        <authorList>
            <person name="Whitman W."/>
        </authorList>
    </citation>
    <scope>NUCLEOTIDE SEQUENCE [LARGE SCALE GENOMIC DNA]</scope>
    <source>
        <strain evidence="4 5">CECT 7948</strain>
    </source>
</reference>
<evidence type="ECO:0000256" key="1">
    <source>
        <dbReference type="ARBA" id="ARBA00022729"/>
    </source>
</evidence>
<evidence type="ECO:0000313" key="4">
    <source>
        <dbReference type="EMBL" id="REE08053.1"/>
    </source>
</evidence>
<evidence type="ECO:0000313" key="5">
    <source>
        <dbReference type="Proteomes" id="UP000256919"/>
    </source>
</evidence>
<name>A0A3D9LQ09_9FLAO</name>
<accession>A0A3D9LQ09</accession>
<dbReference type="AlphaFoldDB" id="A0A3D9LQ09"/>
<protein>
    <submittedName>
        <fullName evidence="4">Putative secreted protein (Por secretion system target)</fullName>
    </submittedName>
</protein>
<keyword evidence="1 2" id="KW-0732">Signal</keyword>
<keyword evidence="5" id="KW-1185">Reference proteome</keyword>
<feature type="domain" description="Secretion system C-terminal sorting" evidence="3">
    <location>
        <begin position="350"/>
        <end position="410"/>
    </location>
</feature>
<dbReference type="Proteomes" id="UP000256919">
    <property type="component" value="Unassembled WGS sequence"/>
</dbReference>
<gene>
    <name evidence="4" type="ORF">DFQ09_109115</name>
</gene>
<dbReference type="InterPro" id="IPR026444">
    <property type="entry name" value="Secre_tail"/>
</dbReference>
<feature type="signal peptide" evidence="2">
    <location>
        <begin position="1"/>
        <end position="19"/>
    </location>
</feature>
<evidence type="ECO:0000259" key="3">
    <source>
        <dbReference type="Pfam" id="PF18962"/>
    </source>
</evidence>
<dbReference type="OrthoDB" id="1401747at2"/>
<dbReference type="NCBIfam" id="TIGR04183">
    <property type="entry name" value="Por_Secre_tail"/>
    <property type="match status" value="1"/>
</dbReference>
<proteinExistence type="predicted"/>
<dbReference type="RefSeq" id="WP_115812266.1">
    <property type="nucleotide sequence ID" value="NZ_QREI01000009.1"/>
</dbReference>
<evidence type="ECO:0000256" key="2">
    <source>
        <dbReference type="SAM" id="SignalP"/>
    </source>
</evidence>
<comment type="caution">
    <text evidence="4">The sequence shown here is derived from an EMBL/GenBank/DDBJ whole genome shotgun (WGS) entry which is preliminary data.</text>
</comment>
<organism evidence="4 5">
    <name type="scientific">Winogradskyella pacifica</name>
    <dbReference type="NCBI Taxonomy" id="664642"/>
    <lineage>
        <taxon>Bacteria</taxon>
        <taxon>Pseudomonadati</taxon>
        <taxon>Bacteroidota</taxon>
        <taxon>Flavobacteriia</taxon>
        <taxon>Flavobacteriales</taxon>
        <taxon>Flavobacteriaceae</taxon>
        <taxon>Winogradskyella</taxon>
    </lineage>
</organism>
<sequence>MKKITLLALALAAFQFNYAQDTCATAAVVTAGTHTVAAVDGTDVPDPTCAANGIGATAGEWYSFTATTDGIATVTTDLAANFGGDTRVHVYSGACGALTCVGGNDDVATSYLSEAVWLISTGTTYYIAFDNRWSGAGFDFEISETAYSCDNSFPYSEDWTDATRYQVCYTVEDSNNDGLTWTYNSINDLDGNGTLDPIANVFPQDALTPKDDWIFTTALPGEAGTAYQITVVYNGVNVNGLANETFEIAVLDAPSSSATTQTILGSYTDITQSGTFGDTTGNDLITQAYTSTVTYTPTTSGDFHVGIHATTPVSGSDVFMIMDLSISSTLSVNDFEQNNFSHNYNKNLQTLNLESANTELTSVEIYSLVGQQVLSKSLSNASEAINVSSLTDGVYIAKVTINGNSKTIKFVKS</sequence>
<dbReference type="EMBL" id="QREI01000009">
    <property type="protein sequence ID" value="REE08053.1"/>
    <property type="molecule type" value="Genomic_DNA"/>
</dbReference>
<dbReference type="Pfam" id="PF18962">
    <property type="entry name" value="Por_Secre_tail"/>
    <property type="match status" value="1"/>
</dbReference>